<feature type="signal peptide" evidence="2">
    <location>
        <begin position="1"/>
        <end position="23"/>
    </location>
</feature>
<evidence type="ECO:0000313" key="4">
    <source>
        <dbReference type="Proteomes" id="UP001281614"/>
    </source>
</evidence>
<evidence type="ECO:0000256" key="1">
    <source>
        <dbReference type="SAM" id="MobiDB-lite"/>
    </source>
</evidence>
<evidence type="ECO:0000313" key="3">
    <source>
        <dbReference type="EMBL" id="KAK2754345.1"/>
    </source>
</evidence>
<dbReference type="EMBL" id="VYYT01000231">
    <property type="protein sequence ID" value="KAK2754345.1"/>
    <property type="molecule type" value="Genomic_DNA"/>
</dbReference>
<gene>
    <name evidence="3" type="ORF">CKAH01_17466</name>
</gene>
<proteinExistence type="predicted"/>
<dbReference type="AlphaFoldDB" id="A0AAD9YBH2"/>
<comment type="caution">
    <text evidence="3">The sequence shown here is derived from an EMBL/GenBank/DDBJ whole genome shotgun (WGS) entry which is preliminary data.</text>
</comment>
<protein>
    <submittedName>
        <fullName evidence="3">Uncharacterized protein</fullName>
    </submittedName>
</protein>
<feature type="chain" id="PRO_5042278353" evidence="2">
    <location>
        <begin position="24"/>
        <end position="175"/>
    </location>
</feature>
<organism evidence="3 4">
    <name type="scientific">Colletotrichum kahawae</name>
    <name type="common">Coffee berry disease fungus</name>
    <dbReference type="NCBI Taxonomy" id="34407"/>
    <lineage>
        <taxon>Eukaryota</taxon>
        <taxon>Fungi</taxon>
        <taxon>Dikarya</taxon>
        <taxon>Ascomycota</taxon>
        <taxon>Pezizomycotina</taxon>
        <taxon>Sordariomycetes</taxon>
        <taxon>Hypocreomycetidae</taxon>
        <taxon>Glomerellales</taxon>
        <taxon>Glomerellaceae</taxon>
        <taxon>Colletotrichum</taxon>
        <taxon>Colletotrichum gloeosporioides species complex</taxon>
    </lineage>
</organism>
<feature type="region of interest" description="Disordered" evidence="1">
    <location>
        <begin position="55"/>
        <end position="80"/>
    </location>
</feature>
<evidence type="ECO:0000256" key="2">
    <source>
        <dbReference type="SAM" id="SignalP"/>
    </source>
</evidence>
<dbReference type="Proteomes" id="UP001281614">
    <property type="component" value="Unassembled WGS sequence"/>
</dbReference>
<name>A0AAD9YBH2_COLKA</name>
<keyword evidence="4" id="KW-1185">Reference proteome</keyword>
<feature type="compositionally biased region" description="Basic and acidic residues" evidence="1">
    <location>
        <begin position="59"/>
        <end position="69"/>
    </location>
</feature>
<keyword evidence="2" id="KW-0732">Signal</keyword>
<feature type="compositionally biased region" description="Polar residues" evidence="1">
    <location>
        <begin position="70"/>
        <end position="80"/>
    </location>
</feature>
<sequence length="175" mass="18724">MAAFVSHHLPLLFSLHLPRPSLLQSSQTSCLPACCLPPLCLRPIHRRIAASLRIASRPADQRNTPENRESSGQLSPPTTTSPELACLLSLSLPSSRFGSVSTHQPRHNLTCRTLFPLLQLRRLSLALHPNGLRLVCLSAATLTCPAASSAAAAACHLASIVYPPPTARLTSPCFA</sequence>
<accession>A0AAD9YBH2</accession>
<reference evidence="3" key="1">
    <citation type="submission" date="2023-02" db="EMBL/GenBank/DDBJ databases">
        <title>Colletotrichum kahawae CIFC_Que2 genome sequencing and assembly.</title>
        <authorList>
            <person name="Baroncelli R."/>
        </authorList>
    </citation>
    <scope>NUCLEOTIDE SEQUENCE</scope>
    <source>
        <strain evidence="3">CIFC_Que2</strain>
    </source>
</reference>